<evidence type="ECO:0000313" key="2">
    <source>
        <dbReference type="EMBL" id="BCB84457.1"/>
    </source>
</evidence>
<evidence type="ECO:0000256" key="1">
    <source>
        <dbReference type="SAM" id="MobiDB-lite"/>
    </source>
</evidence>
<organism evidence="2 3">
    <name type="scientific">Phytohabitans suffuscus</name>
    <dbReference type="NCBI Taxonomy" id="624315"/>
    <lineage>
        <taxon>Bacteria</taxon>
        <taxon>Bacillati</taxon>
        <taxon>Actinomycetota</taxon>
        <taxon>Actinomycetes</taxon>
        <taxon>Micromonosporales</taxon>
        <taxon>Micromonosporaceae</taxon>
    </lineage>
</organism>
<gene>
    <name evidence="2" type="ORF">Psuf_017700</name>
</gene>
<sequence>MPRRTRSDGERRRDDFERRTRDEEYRTLARELHREWCERLDDDGELMEDGDLGLLEDDDR</sequence>
<feature type="region of interest" description="Disordered" evidence="1">
    <location>
        <begin position="1"/>
        <end position="20"/>
    </location>
</feature>
<reference evidence="2 3" key="1">
    <citation type="submission" date="2020-03" db="EMBL/GenBank/DDBJ databases">
        <title>Whole genome shotgun sequence of Phytohabitans suffuscus NBRC 105367.</title>
        <authorList>
            <person name="Komaki H."/>
            <person name="Tamura T."/>
        </authorList>
    </citation>
    <scope>NUCLEOTIDE SEQUENCE [LARGE SCALE GENOMIC DNA]</scope>
    <source>
        <strain evidence="2 3">NBRC 105367</strain>
    </source>
</reference>
<dbReference type="EMBL" id="AP022871">
    <property type="protein sequence ID" value="BCB84457.1"/>
    <property type="molecule type" value="Genomic_DNA"/>
</dbReference>
<dbReference type="Proteomes" id="UP000503011">
    <property type="component" value="Chromosome"/>
</dbReference>
<accession>A0A6F8YEG3</accession>
<reference evidence="2 3" key="2">
    <citation type="submission" date="2020-03" db="EMBL/GenBank/DDBJ databases">
        <authorList>
            <person name="Ichikawa N."/>
            <person name="Kimura A."/>
            <person name="Kitahashi Y."/>
            <person name="Uohara A."/>
        </authorList>
    </citation>
    <scope>NUCLEOTIDE SEQUENCE [LARGE SCALE GENOMIC DNA]</scope>
    <source>
        <strain evidence="2 3">NBRC 105367</strain>
    </source>
</reference>
<name>A0A6F8YEG3_9ACTN</name>
<keyword evidence="3" id="KW-1185">Reference proteome</keyword>
<proteinExistence type="predicted"/>
<dbReference type="AlphaFoldDB" id="A0A6F8YEG3"/>
<evidence type="ECO:0000313" key="3">
    <source>
        <dbReference type="Proteomes" id="UP000503011"/>
    </source>
</evidence>
<protein>
    <submittedName>
        <fullName evidence="2">Uncharacterized protein</fullName>
    </submittedName>
</protein>
<dbReference type="KEGG" id="psuu:Psuf_017700"/>